<proteinExistence type="predicted"/>
<accession>A0ABR7FLX0</accession>
<organism evidence="1 2">
    <name type="scientific">Anaerostipes hominis</name>
    <name type="common">ex Liu et al. 2021</name>
    <dbReference type="NCBI Taxonomy" id="2763018"/>
    <lineage>
        <taxon>Bacteria</taxon>
        <taxon>Bacillati</taxon>
        <taxon>Bacillota</taxon>
        <taxon>Clostridia</taxon>
        <taxon>Lachnospirales</taxon>
        <taxon>Lachnospiraceae</taxon>
        <taxon>Anaerostipes</taxon>
    </lineage>
</organism>
<sequence length="161" mass="18161">MKDGGATTITLKDEKEHELLSTGSYTKNTIRTKKFGNRMFTAIVVVEHKLYPDSKLHLKFHYSIGKYGLRARYAESGSDSFGVVTVSEGTPKITDKYAQKNGNDINAVCSYKVSISSILLRPIMITHKGLFSLYGCAVIMKVRHTFLFIHCFAKIDRKDFI</sequence>
<evidence type="ECO:0000313" key="2">
    <source>
        <dbReference type="Proteomes" id="UP000635828"/>
    </source>
</evidence>
<reference evidence="1 2" key="1">
    <citation type="submission" date="2020-08" db="EMBL/GenBank/DDBJ databases">
        <title>Genome public.</title>
        <authorList>
            <person name="Liu C."/>
            <person name="Sun Q."/>
        </authorList>
    </citation>
    <scope>NUCLEOTIDE SEQUENCE [LARGE SCALE GENOMIC DNA]</scope>
    <source>
        <strain evidence="1 2">NSJ-7</strain>
    </source>
</reference>
<dbReference type="EMBL" id="JACOOS010000001">
    <property type="protein sequence ID" value="MBC5676213.1"/>
    <property type="molecule type" value="Genomic_DNA"/>
</dbReference>
<dbReference type="Proteomes" id="UP000635828">
    <property type="component" value="Unassembled WGS sequence"/>
</dbReference>
<keyword evidence="2" id="KW-1185">Reference proteome</keyword>
<comment type="caution">
    <text evidence="1">The sequence shown here is derived from an EMBL/GenBank/DDBJ whole genome shotgun (WGS) entry which is preliminary data.</text>
</comment>
<name>A0ABR7FLX0_9FIRM</name>
<dbReference type="RefSeq" id="WP_024728145.1">
    <property type="nucleotide sequence ID" value="NZ_JACOOS010000001.1"/>
</dbReference>
<gene>
    <name evidence="1" type="ORF">H8S22_00845</name>
</gene>
<protein>
    <submittedName>
        <fullName evidence="1">Uncharacterized protein</fullName>
    </submittedName>
</protein>
<evidence type="ECO:0000313" key="1">
    <source>
        <dbReference type="EMBL" id="MBC5676213.1"/>
    </source>
</evidence>